<keyword evidence="4" id="KW-0677">Repeat</keyword>
<feature type="domain" description="4Fe-4S ferredoxin-type" evidence="8">
    <location>
        <begin position="31"/>
        <end position="61"/>
    </location>
</feature>
<dbReference type="InterPro" id="IPR017896">
    <property type="entry name" value="4Fe4S_Fe-S-bd"/>
</dbReference>
<dbReference type="GO" id="GO:0051539">
    <property type="term" value="F:4 iron, 4 sulfur cluster binding"/>
    <property type="evidence" value="ECO:0007669"/>
    <property type="project" value="UniProtKB-KW"/>
</dbReference>
<dbReference type="InterPro" id="IPR050572">
    <property type="entry name" value="Fe-S_Ferredoxin"/>
</dbReference>
<evidence type="ECO:0000313" key="10">
    <source>
        <dbReference type="Proteomes" id="UP000062645"/>
    </source>
</evidence>
<protein>
    <submittedName>
        <fullName evidence="9">4Fe-4S ferredoxin</fullName>
    </submittedName>
</protein>
<evidence type="ECO:0000259" key="8">
    <source>
        <dbReference type="PROSITE" id="PS51379"/>
    </source>
</evidence>
<reference evidence="10" key="1">
    <citation type="submission" date="2015-07" db="EMBL/GenBank/DDBJ databases">
        <title>Genome Of Nitrogen-Fixing Cyanobacterium Nostoc piscinale CENA21 From Solimoes/Amazon River Floodplain Sediments And Comparative Genomics To Uncover Biosynthetic Natural Products Potential.</title>
        <authorList>
            <person name="Leao T.F."/>
            <person name="Leao P.N."/>
            <person name="Guimaraes P.I."/>
            <person name="de Melo A.G.C."/>
            <person name="Ramos R.T.J."/>
            <person name="Silva A."/>
            <person name="Fiore M.F."/>
            <person name="Schneider M.P.C."/>
        </authorList>
    </citation>
    <scope>NUCLEOTIDE SEQUENCE [LARGE SCALE GENOMIC DNA]</scope>
    <source>
        <strain evidence="10">CENA21</strain>
    </source>
</reference>
<dbReference type="Proteomes" id="UP000062645">
    <property type="component" value="Chromosome"/>
</dbReference>
<name>A0A0M3V6V5_9NOSO</name>
<keyword evidence="6" id="KW-0408">Iron</keyword>
<gene>
    <name evidence="9" type="ORF">ACX27_29800</name>
</gene>
<dbReference type="PANTHER" id="PTHR43687:SF6">
    <property type="entry name" value="L-ASPARTATE SEMIALDEHYDE SULFURTRANSFERASE IRON-SULFUR SUBUNIT"/>
    <property type="match status" value="1"/>
</dbReference>
<keyword evidence="7" id="KW-0411">Iron-sulfur</keyword>
<dbReference type="GO" id="GO:0046872">
    <property type="term" value="F:metal ion binding"/>
    <property type="evidence" value="ECO:0007669"/>
    <property type="project" value="UniProtKB-KW"/>
</dbReference>
<dbReference type="Pfam" id="PF14697">
    <property type="entry name" value="Fer4_21"/>
    <property type="match status" value="1"/>
</dbReference>
<reference evidence="9 10" key="2">
    <citation type="journal article" date="2016" name="Genome Announc.">
        <title>Draft Genome Sequence of the N2-Fixing Cyanobacterium Nostoc piscinale CENA21, Isolated from the Brazilian Amazon Floodplain.</title>
        <authorList>
            <person name="Leao T."/>
            <person name="Guimaraes P.I."/>
            <person name="de Melo A.G."/>
            <person name="Ramos R.T."/>
            <person name="Leao P.N."/>
            <person name="Silva A."/>
            <person name="Fiore M.F."/>
            <person name="Schneider M.P."/>
        </authorList>
    </citation>
    <scope>NUCLEOTIDE SEQUENCE [LARGE SCALE GENOMIC DNA]</scope>
    <source>
        <strain evidence="9 10">CENA21</strain>
    </source>
</reference>
<dbReference type="PATRIC" id="fig|224013.5.peg.7116"/>
<evidence type="ECO:0000256" key="6">
    <source>
        <dbReference type="ARBA" id="ARBA00023004"/>
    </source>
</evidence>
<dbReference type="STRING" id="224013.ACX27_29800"/>
<evidence type="ECO:0000256" key="1">
    <source>
        <dbReference type="ARBA" id="ARBA00022448"/>
    </source>
</evidence>
<evidence type="ECO:0000256" key="2">
    <source>
        <dbReference type="ARBA" id="ARBA00022485"/>
    </source>
</evidence>
<dbReference type="PROSITE" id="PS51379">
    <property type="entry name" value="4FE4S_FER_2"/>
    <property type="match status" value="2"/>
</dbReference>
<accession>A0A0M3V6V5</accession>
<evidence type="ECO:0000256" key="3">
    <source>
        <dbReference type="ARBA" id="ARBA00022723"/>
    </source>
</evidence>
<keyword evidence="5" id="KW-0249">Electron transport</keyword>
<dbReference type="SUPFAM" id="SSF54862">
    <property type="entry name" value="4Fe-4S ferredoxins"/>
    <property type="match status" value="1"/>
</dbReference>
<dbReference type="EMBL" id="CP012036">
    <property type="protein sequence ID" value="ALF56097.1"/>
    <property type="molecule type" value="Genomic_DNA"/>
</dbReference>
<sequence length="132" mass="14531">MIELVSESRCIKCNLCVTACPTNVFDAVPGRAPKIARQSDCQTCYMCELYCPVDALYVDPNADESVPVDEQTLIASGLLGSYRKNVGWGKGRTPAAKTEKSAYYYPVMQGSSNLPTDDQGRILPWRSQQNNS</sequence>
<dbReference type="InterPro" id="IPR017900">
    <property type="entry name" value="4Fe4S_Fe_S_CS"/>
</dbReference>
<keyword evidence="1" id="KW-0813">Transport</keyword>
<evidence type="ECO:0000256" key="5">
    <source>
        <dbReference type="ARBA" id="ARBA00022982"/>
    </source>
</evidence>
<proteinExistence type="predicted"/>
<dbReference type="RefSeq" id="WP_062297880.1">
    <property type="nucleotide sequence ID" value="NZ_CP012036.1"/>
</dbReference>
<keyword evidence="3" id="KW-0479">Metal-binding</keyword>
<dbReference type="AlphaFoldDB" id="A0A0M3V6V5"/>
<dbReference type="OrthoDB" id="9804603at2"/>
<organism evidence="9 10">
    <name type="scientific">Nostoc piscinale CENA21</name>
    <dbReference type="NCBI Taxonomy" id="224013"/>
    <lineage>
        <taxon>Bacteria</taxon>
        <taxon>Bacillati</taxon>
        <taxon>Cyanobacteriota</taxon>
        <taxon>Cyanophyceae</taxon>
        <taxon>Nostocales</taxon>
        <taxon>Nostocaceae</taxon>
        <taxon>Nostoc</taxon>
    </lineage>
</organism>
<dbReference type="Gene3D" id="3.30.70.20">
    <property type="match status" value="1"/>
</dbReference>
<dbReference type="PANTHER" id="PTHR43687">
    <property type="entry name" value="ADENYLYLSULFATE REDUCTASE, BETA SUBUNIT"/>
    <property type="match status" value="1"/>
</dbReference>
<evidence type="ECO:0000256" key="4">
    <source>
        <dbReference type="ARBA" id="ARBA00022737"/>
    </source>
</evidence>
<evidence type="ECO:0000313" key="9">
    <source>
        <dbReference type="EMBL" id="ALF56097.1"/>
    </source>
</evidence>
<keyword evidence="2" id="KW-0004">4Fe-4S</keyword>
<dbReference type="KEGG" id="npz:ACX27_29800"/>
<evidence type="ECO:0000256" key="7">
    <source>
        <dbReference type="ARBA" id="ARBA00023014"/>
    </source>
</evidence>
<feature type="domain" description="4Fe-4S ferredoxin-type" evidence="8">
    <location>
        <begin position="1"/>
        <end position="30"/>
    </location>
</feature>
<keyword evidence="10" id="KW-1185">Reference proteome</keyword>
<dbReference type="PROSITE" id="PS00198">
    <property type="entry name" value="4FE4S_FER_1"/>
    <property type="match status" value="2"/>
</dbReference>